<dbReference type="Pfam" id="PF03693">
    <property type="entry name" value="ParD_antitoxin"/>
    <property type="match status" value="1"/>
</dbReference>
<accession>A0A418WBM6</accession>
<dbReference type="AlphaFoldDB" id="A0A418WBM6"/>
<dbReference type="InterPro" id="IPR038296">
    <property type="entry name" value="ParD_sf"/>
</dbReference>
<dbReference type="RefSeq" id="WP_119778086.1">
    <property type="nucleotide sequence ID" value="NZ_QYUK01000011.1"/>
</dbReference>
<dbReference type="OrthoDB" id="8392969at2"/>
<name>A0A418WBM6_9PROT</name>
<dbReference type="EMBL" id="QYUK01000011">
    <property type="protein sequence ID" value="RJF87447.1"/>
    <property type="molecule type" value="Genomic_DNA"/>
</dbReference>
<keyword evidence="2" id="KW-1185">Reference proteome</keyword>
<proteinExistence type="predicted"/>
<sequence>MTIKSSVSLTDEQYAFAKALVEAGRYSSVSAVLQQGVDLLRQRIDDDELDRRALRKILEPRLNGPFISGAQMDERIAALIKAKRRAHGIED</sequence>
<reference evidence="1 2" key="1">
    <citation type="submission" date="2018-09" db="EMBL/GenBank/DDBJ databases">
        <authorList>
            <person name="Zhu H."/>
        </authorList>
    </citation>
    <scope>NUCLEOTIDE SEQUENCE [LARGE SCALE GENOMIC DNA]</scope>
    <source>
        <strain evidence="1 2">K1W22B-8</strain>
    </source>
</reference>
<evidence type="ECO:0000313" key="2">
    <source>
        <dbReference type="Proteomes" id="UP000284605"/>
    </source>
</evidence>
<dbReference type="Proteomes" id="UP000284605">
    <property type="component" value="Unassembled WGS sequence"/>
</dbReference>
<comment type="caution">
    <text evidence="1">The sequence shown here is derived from an EMBL/GenBank/DDBJ whole genome shotgun (WGS) entry which is preliminary data.</text>
</comment>
<dbReference type="InterPro" id="IPR022789">
    <property type="entry name" value="ParD"/>
</dbReference>
<evidence type="ECO:0000313" key="1">
    <source>
        <dbReference type="EMBL" id="RJF87447.1"/>
    </source>
</evidence>
<organism evidence="1 2">
    <name type="scientific">Oleomonas cavernae</name>
    <dbReference type="NCBI Taxonomy" id="2320859"/>
    <lineage>
        <taxon>Bacteria</taxon>
        <taxon>Pseudomonadati</taxon>
        <taxon>Pseudomonadota</taxon>
        <taxon>Alphaproteobacteria</taxon>
        <taxon>Acetobacterales</taxon>
        <taxon>Acetobacteraceae</taxon>
        <taxon>Oleomonas</taxon>
    </lineage>
</organism>
<dbReference type="Gene3D" id="6.10.10.120">
    <property type="entry name" value="Antitoxin ParD1-like"/>
    <property type="match status" value="1"/>
</dbReference>
<gene>
    <name evidence="1" type="ORF">D3874_10800</name>
</gene>
<protein>
    <submittedName>
        <fullName evidence="1">Type II toxin-antitoxin system ParD family antitoxin</fullName>
    </submittedName>
</protein>